<dbReference type="OrthoDB" id="10380796at2759"/>
<dbReference type="GeneID" id="54453666"/>
<dbReference type="EMBL" id="MU003712">
    <property type="protein sequence ID" value="KAF2804689.1"/>
    <property type="molecule type" value="Genomic_DNA"/>
</dbReference>
<accession>A0A6A6Y7V3</accession>
<dbReference type="RefSeq" id="XP_033571653.1">
    <property type="nucleotide sequence ID" value="XM_033712773.1"/>
</dbReference>
<evidence type="ECO:0000313" key="2">
    <source>
        <dbReference type="Proteomes" id="UP000504636"/>
    </source>
</evidence>
<dbReference type="Proteomes" id="UP000504636">
    <property type="component" value="Unplaced"/>
</dbReference>
<evidence type="ECO:0000313" key="3">
    <source>
        <dbReference type="RefSeq" id="XP_033571653.1"/>
    </source>
</evidence>
<protein>
    <recommendedName>
        <fullName evidence="4">F-box domain-containing protein</fullName>
    </recommendedName>
</protein>
<evidence type="ECO:0000313" key="1">
    <source>
        <dbReference type="EMBL" id="KAF2804689.1"/>
    </source>
</evidence>
<reference evidence="1 3" key="1">
    <citation type="journal article" date="2020" name="Stud. Mycol.">
        <title>101 Dothideomycetes genomes: a test case for predicting lifestyles and emergence of pathogens.</title>
        <authorList>
            <person name="Haridas S."/>
            <person name="Albert R."/>
            <person name="Binder M."/>
            <person name="Bloem J."/>
            <person name="Labutti K."/>
            <person name="Salamov A."/>
            <person name="Andreopoulos B."/>
            <person name="Baker S."/>
            <person name="Barry K."/>
            <person name="Bills G."/>
            <person name="Bluhm B."/>
            <person name="Cannon C."/>
            <person name="Castanera R."/>
            <person name="Culley D."/>
            <person name="Daum C."/>
            <person name="Ezra D."/>
            <person name="Gonzalez J."/>
            <person name="Henrissat B."/>
            <person name="Kuo A."/>
            <person name="Liang C."/>
            <person name="Lipzen A."/>
            <person name="Lutzoni F."/>
            <person name="Magnuson J."/>
            <person name="Mondo S."/>
            <person name="Nolan M."/>
            <person name="Ohm R."/>
            <person name="Pangilinan J."/>
            <person name="Park H.-J."/>
            <person name="Ramirez L."/>
            <person name="Alfaro M."/>
            <person name="Sun H."/>
            <person name="Tritt A."/>
            <person name="Yoshinaga Y."/>
            <person name="Zwiers L.-H."/>
            <person name="Turgeon B."/>
            <person name="Goodwin S."/>
            <person name="Spatafora J."/>
            <person name="Crous P."/>
            <person name="Grigoriev I."/>
        </authorList>
    </citation>
    <scope>NUCLEOTIDE SEQUENCE</scope>
    <source>
        <strain evidence="1 3">CBS 304.34</strain>
    </source>
</reference>
<keyword evidence="2" id="KW-1185">Reference proteome</keyword>
<sequence length="246" mass="27732">MPNLLDLPQEIRDDIWVRAIHQSQPVCTARNYRRCSRTILPRAKITLVNVVDCGPLRSTSLNLLLVNRQIYDEVTKNIDFLRRNNRLCYTVSSTHREGNLVLFWANLPVLSHHVDVLQLEVPVSSTDGETISTIRGYVREALETIWYSGLSAPKSPEGLRRPVGKACVTADVVLIKLMQTWADAGSVAGSALKDDSATGFQGQGTQHSVISLFTSHLIEALETEVCDWRHSSTNVFRYFKVFFCRM</sequence>
<gene>
    <name evidence="1 3" type="ORF">BDZ99DRAFT_150441</name>
</gene>
<evidence type="ECO:0008006" key="4">
    <source>
        <dbReference type="Google" id="ProtNLM"/>
    </source>
</evidence>
<reference evidence="3" key="2">
    <citation type="submission" date="2020-04" db="EMBL/GenBank/DDBJ databases">
        <authorList>
            <consortium name="NCBI Genome Project"/>
        </authorList>
    </citation>
    <scope>NUCLEOTIDE SEQUENCE</scope>
    <source>
        <strain evidence="3">CBS 304.34</strain>
    </source>
</reference>
<name>A0A6A6Y7V3_9PEZI</name>
<dbReference type="AlphaFoldDB" id="A0A6A6Y7V3"/>
<reference evidence="3" key="3">
    <citation type="submission" date="2025-04" db="UniProtKB">
        <authorList>
            <consortium name="RefSeq"/>
        </authorList>
    </citation>
    <scope>IDENTIFICATION</scope>
    <source>
        <strain evidence="3">CBS 304.34</strain>
    </source>
</reference>
<proteinExistence type="predicted"/>
<organism evidence="1">
    <name type="scientific">Mytilinidion resinicola</name>
    <dbReference type="NCBI Taxonomy" id="574789"/>
    <lineage>
        <taxon>Eukaryota</taxon>
        <taxon>Fungi</taxon>
        <taxon>Dikarya</taxon>
        <taxon>Ascomycota</taxon>
        <taxon>Pezizomycotina</taxon>
        <taxon>Dothideomycetes</taxon>
        <taxon>Pleosporomycetidae</taxon>
        <taxon>Mytilinidiales</taxon>
        <taxon>Mytilinidiaceae</taxon>
        <taxon>Mytilinidion</taxon>
    </lineage>
</organism>